<dbReference type="Proteomes" id="UP001151071">
    <property type="component" value="Unassembled WGS sequence"/>
</dbReference>
<protein>
    <submittedName>
        <fullName evidence="1">Uncharacterized protein</fullName>
    </submittedName>
</protein>
<organism evidence="1 2">
    <name type="scientific">Brevibacillus thermoruber</name>
    <dbReference type="NCBI Taxonomy" id="33942"/>
    <lineage>
        <taxon>Bacteria</taxon>
        <taxon>Bacillati</taxon>
        <taxon>Bacillota</taxon>
        <taxon>Bacilli</taxon>
        <taxon>Bacillales</taxon>
        <taxon>Paenibacillaceae</taxon>
        <taxon>Brevibacillus</taxon>
    </lineage>
</organism>
<name>A0A9X3Z2K3_9BACL</name>
<reference evidence="1" key="1">
    <citation type="submission" date="2022-12" db="EMBL/GenBank/DDBJ databases">
        <title>Draft genome sequence of the thermophilic strain Brevibacillus thermoruber HT42, isolated from Los Humeros, Puebla, Mexico, with biotechnological potential.</title>
        <authorList>
            <person name="Lara Sanchez J."/>
            <person name="Solis Palacios R."/>
            <person name="Bustos Baena A.S."/>
            <person name="Ruz Baez A.E."/>
            <person name="Espinosa Luna G."/>
            <person name="Oliart Ros R.M."/>
        </authorList>
    </citation>
    <scope>NUCLEOTIDE SEQUENCE</scope>
    <source>
        <strain evidence="1">HT42</strain>
    </source>
</reference>
<evidence type="ECO:0000313" key="1">
    <source>
        <dbReference type="EMBL" id="MDA5107866.1"/>
    </source>
</evidence>
<sequence length="129" mass="15048">MFYQNFINIKQQLSLSDTVYEASQEVFKHLKPSDTLTTGVYARKTRLPFEFAEQVLIECVNQGVLDILIIVPCHDPHHPPLEFGSIKEFTKASMRKESIICPYCEEKYEFDKAYVAFRRPDVKFPVKVQ</sequence>
<gene>
    <name evidence="1" type="ORF">O3V59_05815</name>
</gene>
<accession>A0A9X3Z2K3</accession>
<dbReference type="AlphaFoldDB" id="A0A9X3Z2K3"/>
<dbReference type="RefSeq" id="WP_152642777.1">
    <property type="nucleotide sequence ID" value="NZ_JAPYYP010000004.1"/>
</dbReference>
<keyword evidence="2" id="KW-1185">Reference proteome</keyword>
<evidence type="ECO:0000313" key="2">
    <source>
        <dbReference type="Proteomes" id="UP001151071"/>
    </source>
</evidence>
<proteinExistence type="predicted"/>
<comment type="caution">
    <text evidence="1">The sequence shown here is derived from an EMBL/GenBank/DDBJ whole genome shotgun (WGS) entry which is preliminary data.</text>
</comment>
<dbReference type="EMBL" id="JAPYYP010000004">
    <property type="protein sequence ID" value="MDA5107866.1"/>
    <property type="molecule type" value="Genomic_DNA"/>
</dbReference>